<reference evidence="3" key="2">
    <citation type="submission" date="2016-05" db="EMBL/GenBank/DDBJ databases">
        <authorList>
            <person name="Zheng J."/>
            <person name="Timme R."/>
            <person name="Allard M."/>
            <person name="Strain E."/>
            <person name="Luo Y."/>
            <person name="Brown E."/>
        </authorList>
    </citation>
    <scope>NUCLEOTIDE SEQUENCE</scope>
    <source>
        <strain evidence="3">CFSAN034343</strain>
    </source>
</reference>
<dbReference type="AlphaFoldDB" id="A0AAJ3MCY9"/>
<evidence type="ECO:0000256" key="1">
    <source>
        <dbReference type="SAM" id="MobiDB-lite"/>
    </source>
</evidence>
<keyword evidence="4" id="KW-1185">Reference proteome</keyword>
<protein>
    <submittedName>
        <fullName evidence="2">Uncharacterized protein</fullName>
    </submittedName>
</protein>
<evidence type="ECO:0000313" key="5">
    <source>
        <dbReference type="Proteomes" id="UP001229409"/>
    </source>
</evidence>
<dbReference type="RefSeq" id="WP_028542430.1">
    <property type="nucleotide sequence ID" value="NZ_CP011420.1"/>
</dbReference>
<dbReference type="EMBL" id="JARVWT010000014">
    <property type="protein sequence ID" value="MDH2334048.1"/>
    <property type="molecule type" value="Genomic_DNA"/>
</dbReference>
<reference evidence="2" key="3">
    <citation type="submission" date="2023-04" db="EMBL/GenBank/DDBJ databases">
        <title>Uncovering the Secrets of Slow-Growing Bacteria in Tropical Savanna Soil through Cultivation and Genomic Analysis.</title>
        <authorList>
            <person name="Goncalves O.S."/>
            <person name="Santana M.F."/>
        </authorList>
    </citation>
    <scope>NUCLEOTIDE SEQUENCE</scope>
    <source>
        <strain evidence="2">ANTI</strain>
    </source>
</reference>
<feature type="region of interest" description="Disordered" evidence="1">
    <location>
        <begin position="80"/>
        <end position="109"/>
    </location>
</feature>
<dbReference type="EMBL" id="LYND01000184">
    <property type="protein sequence ID" value="ODA06183.1"/>
    <property type="molecule type" value="Genomic_DNA"/>
</dbReference>
<comment type="caution">
    <text evidence="2">The sequence shown here is derived from an EMBL/GenBank/DDBJ whole genome shotgun (WGS) entry which is preliminary data.</text>
</comment>
<name>A0AAJ3MCY9_PAEPO</name>
<dbReference type="Proteomes" id="UP001229409">
    <property type="component" value="Unassembled WGS sequence"/>
</dbReference>
<dbReference type="Proteomes" id="UP000094974">
    <property type="component" value="Unassembled WGS sequence"/>
</dbReference>
<accession>A0AAJ3MCY9</accession>
<gene>
    <name evidence="3" type="ORF">A7312_14850</name>
    <name evidence="2" type="ORF">QDS18_24570</name>
</gene>
<evidence type="ECO:0000313" key="3">
    <source>
        <dbReference type="EMBL" id="ODA06183.1"/>
    </source>
</evidence>
<reference evidence="4" key="1">
    <citation type="submission" date="2016-05" db="EMBL/GenBank/DDBJ databases">
        <title>Whole genome shotgun sequencing of cultured foodborne pathogen.</title>
        <authorList>
            <person name="Zheng J."/>
            <person name="Timme R."/>
            <person name="Allard M."/>
            <person name="Strain E."/>
            <person name="Luo Y."/>
            <person name="Brown E."/>
        </authorList>
    </citation>
    <scope>NUCLEOTIDE SEQUENCE [LARGE SCALE GENOMIC DNA]</scope>
    <source>
        <strain evidence="4">CFSAN034343</strain>
    </source>
</reference>
<evidence type="ECO:0000313" key="4">
    <source>
        <dbReference type="Proteomes" id="UP000094974"/>
    </source>
</evidence>
<evidence type="ECO:0000313" key="2">
    <source>
        <dbReference type="EMBL" id="MDH2334048.1"/>
    </source>
</evidence>
<sequence length="156" mass="16869">MAKQIQAYFRTEDEAEGARASLQAYRTEHLEVGALGDTLGRETRVLIPLVPYNNTGSVSTGGSAGAAIPAAGAYGENILPDAKDDQINSGSAQRDLDEDRNGTTNHDGGLLRATDVYINGDQDELRYVLSAKVNDADYDEVIYKLRSNRGYVSQLD</sequence>
<organism evidence="2 5">
    <name type="scientific">Paenibacillus polymyxa</name>
    <name type="common">Bacillus polymyxa</name>
    <dbReference type="NCBI Taxonomy" id="1406"/>
    <lineage>
        <taxon>Bacteria</taxon>
        <taxon>Bacillati</taxon>
        <taxon>Bacillota</taxon>
        <taxon>Bacilli</taxon>
        <taxon>Bacillales</taxon>
        <taxon>Paenibacillaceae</taxon>
        <taxon>Paenibacillus</taxon>
    </lineage>
</organism>
<proteinExistence type="predicted"/>